<dbReference type="Proteomes" id="UP000235682">
    <property type="component" value="Unassembled WGS sequence"/>
</dbReference>
<comment type="similarity">
    <text evidence="8">Belongs to the ArsC family.</text>
</comment>
<accession>A0A1G8J3C1</accession>
<dbReference type="AlphaFoldDB" id="A0A1G8J3C1"/>
<dbReference type="RefSeq" id="WP_092083976.1">
    <property type="nucleotide sequence ID" value="NZ_FNEL01000003.1"/>
</dbReference>
<dbReference type="PROSITE" id="PS51354">
    <property type="entry name" value="GLUTAREDOXIN_2"/>
    <property type="match status" value="1"/>
</dbReference>
<gene>
    <name evidence="10" type="ORF">CJ205_00965</name>
</gene>
<evidence type="ECO:0000313" key="11">
    <source>
        <dbReference type="Proteomes" id="UP000235682"/>
    </source>
</evidence>
<dbReference type="GO" id="GO:0045454">
    <property type="term" value="P:cell redox homeostasis"/>
    <property type="evidence" value="ECO:0007669"/>
    <property type="project" value="InterPro"/>
</dbReference>
<comment type="caution">
    <text evidence="10">The sequence shown here is derived from an EMBL/GenBank/DDBJ whole genome shotgun (WGS) entry which is preliminary data.</text>
</comment>
<dbReference type="Gene3D" id="3.40.30.10">
    <property type="entry name" value="Glutaredoxin"/>
    <property type="match status" value="1"/>
</dbReference>
<evidence type="ECO:0000256" key="2">
    <source>
        <dbReference type="ARBA" id="ARBA00007787"/>
    </source>
</evidence>
<dbReference type="EMBL" id="PNHE01000002">
    <property type="protein sequence ID" value="PMC59066.1"/>
    <property type="molecule type" value="Genomic_DNA"/>
</dbReference>
<comment type="similarity">
    <text evidence="2">Belongs to the glutaredoxin family.</text>
</comment>
<sequence length="73" mass="8403">MITIYSKPNCMQCTFTKNYLNDKNVEFKEVDITTDPKAVEHIKSLGFQAVPVIEAPGHEPFFGFRPDRLEELI</sequence>
<dbReference type="PROSITE" id="PS51353">
    <property type="entry name" value="ARSC"/>
    <property type="match status" value="1"/>
</dbReference>
<dbReference type="InterPro" id="IPR006660">
    <property type="entry name" value="Arsenate_reductase-like"/>
</dbReference>
<evidence type="ECO:0000256" key="4">
    <source>
        <dbReference type="ARBA" id="ARBA00022448"/>
    </source>
</evidence>
<evidence type="ECO:0000256" key="7">
    <source>
        <dbReference type="ARBA" id="ARBA00023284"/>
    </source>
</evidence>
<protein>
    <recommendedName>
        <fullName evidence="3">Glutaredoxin-like protein NrdH</fullName>
    </recommendedName>
</protein>
<dbReference type="SUPFAM" id="SSF52833">
    <property type="entry name" value="Thioredoxin-like"/>
    <property type="match status" value="1"/>
</dbReference>
<dbReference type="NCBIfam" id="TIGR02194">
    <property type="entry name" value="GlrX_NrdH"/>
    <property type="match status" value="1"/>
</dbReference>
<comment type="function">
    <text evidence="1">Electron transport system for the ribonucleotide reductase system NrdEF.</text>
</comment>
<keyword evidence="11" id="KW-1185">Reference proteome</keyword>
<evidence type="ECO:0000313" key="10">
    <source>
        <dbReference type="EMBL" id="PMC59066.1"/>
    </source>
</evidence>
<dbReference type="CDD" id="cd02976">
    <property type="entry name" value="NrdH"/>
    <property type="match status" value="1"/>
</dbReference>
<evidence type="ECO:0000256" key="5">
    <source>
        <dbReference type="ARBA" id="ARBA00022982"/>
    </source>
</evidence>
<evidence type="ECO:0000259" key="9">
    <source>
        <dbReference type="Pfam" id="PF00462"/>
    </source>
</evidence>
<keyword evidence="7" id="KW-0676">Redox-active center</keyword>
<dbReference type="InterPro" id="IPR002109">
    <property type="entry name" value="Glutaredoxin"/>
</dbReference>
<keyword evidence="6" id="KW-1015">Disulfide bond</keyword>
<dbReference type="InterPro" id="IPR051548">
    <property type="entry name" value="Grx-like_ET"/>
</dbReference>
<dbReference type="STRING" id="84521.SAMN04487994_100325"/>
<name>A0A1G8J3C1_9LACT</name>
<evidence type="ECO:0000256" key="6">
    <source>
        <dbReference type="ARBA" id="ARBA00023157"/>
    </source>
</evidence>
<evidence type="ECO:0000256" key="3">
    <source>
        <dbReference type="ARBA" id="ARBA00017945"/>
    </source>
</evidence>
<keyword evidence="5" id="KW-0249">Electron transport</keyword>
<dbReference type="Pfam" id="PF00462">
    <property type="entry name" value="Glutaredoxin"/>
    <property type="match status" value="1"/>
</dbReference>
<organism evidence="10 11">
    <name type="scientific">Dolosicoccus paucivorans</name>
    <dbReference type="NCBI Taxonomy" id="84521"/>
    <lineage>
        <taxon>Bacteria</taxon>
        <taxon>Bacillati</taxon>
        <taxon>Bacillota</taxon>
        <taxon>Bacilli</taxon>
        <taxon>Lactobacillales</taxon>
        <taxon>Aerococcaceae</taxon>
        <taxon>Dolosicoccus</taxon>
    </lineage>
</organism>
<dbReference type="InterPro" id="IPR036249">
    <property type="entry name" value="Thioredoxin-like_sf"/>
</dbReference>
<proteinExistence type="inferred from homology"/>
<dbReference type="GO" id="GO:0009055">
    <property type="term" value="F:electron transfer activity"/>
    <property type="evidence" value="ECO:0007669"/>
    <property type="project" value="TreeGrafter"/>
</dbReference>
<keyword evidence="4" id="KW-0813">Transport</keyword>
<reference evidence="10 11" key="1">
    <citation type="submission" date="2017-09" db="EMBL/GenBank/DDBJ databases">
        <title>Bacterial strain isolated from the female urinary microbiota.</title>
        <authorList>
            <person name="Thomas-White K."/>
            <person name="Kumar N."/>
            <person name="Forster S."/>
            <person name="Putonti C."/>
            <person name="Lawley T."/>
            <person name="Wolfe A.J."/>
        </authorList>
    </citation>
    <scope>NUCLEOTIDE SEQUENCE [LARGE SCALE GENOMIC DNA]</scope>
    <source>
        <strain evidence="10 11">UMB0852</strain>
    </source>
</reference>
<dbReference type="PANTHER" id="PTHR34386:SF1">
    <property type="entry name" value="GLUTAREDOXIN-LIKE PROTEIN NRDH"/>
    <property type="match status" value="1"/>
</dbReference>
<feature type="domain" description="Glutaredoxin" evidence="9">
    <location>
        <begin position="2"/>
        <end position="55"/>
    </location>
</feature>
<evidence type="ECO:0000256" key="1">
    <source>
        <dbReference type="ARBA" id="ARBA00002292"/>
    </source>
</evidence>
<dbReference type="InterPro" id="IPR011909">
    <property type="entry name" value="GlrX_NrdH"/>
</dbReference>
<dbReference type="OrthoDB" id="9795531at2"/>
<evidence type="ECO:0000256" key="8">
    <source>
        <dbReference type="PROSITE-ProRule" id="PRU01282"/>
    </source>
</evidence>
<dbReference type="PANTHER" id="PTHR34386">
    <property type="entry name" value="GLUTAREDOXIN"/>
    <property type="match status" value="1"/>
</dbReference>